<feature type="transmembrane region" description="Helical" evidence="11">
    <location>
        <begin position="36"/>
        <end position="60"/>
    </location>
</feature>
<evidence type="ECO:0000256" key="5">
    <source>
        <dbReference type="ARBA" id="ARBA00022989"/>
    </source>
</evidence>
<sequence length="394" mass="44213">MVAIVPNQVFSGFSFIAFAMCAVPLYWHLHADGGTAWNVGTCLFIMWAGLGSLIFFINSIIWNGNVINWAPVWCDITTRFITGITVGIPATSLAINRRLYKISSVRAVIVTRSERRREICIDFAIGLGFPCVVMALQYVVQGHRFNIFEDIGCLPTTWNTHLAYVLVYMWPIVTGRISAGYCTMTIWNFYKTGRQLREVLSIHAGLNSSRYIRLMALASMELFATIPLASWVIWINSHESPVFPWKSWADTHSGFGRVDVYPKVIWSSTSLFIMTTELQRWLTISCAFVFFVFFGFADEARKHYRQAYTSVASRLGVTTTSGSLESTGFGSYPHMSSKGGVAVRVSTYNPSASRQKRGSLFSIDQLSTSISLPDFYANEHDDGTAKKEEFSPTE</sequence>
<feature type="non-terminal residue" evidence="12">
    <location>
        <position position="394"/>
    </location>
</feature>
<feature type="transmembrane region" description="Helical" evidence="11">
    <location>
        <begin position="119"/>
        <end position="140"/>
    </location>
</feature>
<keyword evidence="8" id="KW-0675">Receptor</keyword>
<dbReference type="PANTHER" id="PTHR28097">
    <property type="entry name" value="PHEROMONE A FACTOR RECEPTOR"/>
    <property type="match status" value="1"/>
</dbReference>
<keyword evidence="5 11" id="KW-1133">Transmembrane helix</keyword>
<feature type="transmembrane region" description="Helical" evidence="11">
    <location>
        <begin position="278"/>
        <end position="297"/>
    </location>
</feature>
<evidence type="ECO:0000256" key="7">
    <source>
        <dbReference type="ARBA" id="ARBA00023136"/>
    </source>
</evidence>
<feature type="region of interest" description="Disordered" evidence="10">
    <location>
        <begin position="374"/>
        <end position="394"/>
    </location>
</feature>
<evidence type="ECO:0000256" key="11">
    <source>
        <dbReference type="SAM" id="Phobius"/>
    </source>
</evidence>
<dbReference type="AlphaFoldDB" id="S5MZT6"/>
<dbReference type="InterPro" id="IPR000481">
    <property type="entry name" value="GPCR_Pheromne_B_alpha_rcpt"/>
</dbReference>
<protein>
    <submittedName>
        <fullName evidence="12">RAB1</fullName>
    </submittedName>
</protein>
<feature type="transmembrane region" description="Helical" evidence="11">
    <location>
        <begin position="12"/>
        <end position="29"/>
    </location>
</feature>
<comment type="similarity">
    <text evidence="2">Belongs to the G-protein coupled receptor 4 family.</text>
</comment>
<dbReference type="GO" id="GO:0005886">
    <property type="term" value="C:plasma membrane"/>
    <property type="evidence" value="ECO:0007669"/>
    <property type="project" value="TreeGrafter"/>
</dbReference>
<dbReference type="GO" id="GO:0000750">
    <property type="term" value="P:pheromone-dependent signal transduction involved in conjugation with cellular fusion"/>
    <property type="evidence" value="ECO:0007669"/>
    <property type="project" value="TreeGrafter"/>
</dbReference>
<reference evidence="12" key="1">
    <citation type="journal article" date="2013" name="Fungal Biol.">
        <title>Mutualism and asexual reproduction influence recognition genes in a fungal symbiont.</title>
        <authorList>
            <person name="van der Nest M.A."/>
            <person name="Steenkamp E.T."/>
            <person name="Wilken M.P."/>
            <person name="Stenlid J."/>
            <person name="Wingfield M.J."/>
            <person name="Wingfield B.D."/>
            <person name="Slippers B."/>
        </authorList>
    </citation>
    <scope>NUCLEOTIDE SEQUENCE</scope>
    <source>
        <strain evidence="12">US1</strain>
    </source>
</reference>
<comment type="subcellular location">
    <subcellularLocation>
        <location evidence="1">Membrane</location>
        <topology evidence="1">Multi-pass membrane protein</topology>
    </subcellularLocation>
</comment>
<keyword evidence="3" id="KW-0589">Pheromone response</keyword>
<evidence type="ECO:0000256" key="6">
    <source>
        <dbReference type="ARBA" id="ARBA00023040"/>
    </source>
</evidence>
<keyword evidence="9" id="KW-0807">Transducer</keyword>
<dbReference type="EMBL" id="KC865538">
    <property type="protein sequence ID" value="AGR55711.1"/>
    <property type="molecule type" value="Genomic_DNA"/>
</dbReference>
<feature type="transmembrane region" description="Helical" evidence="11">
    <location>
        <begin position="211"/>
        <end position="235"/>
    </location>
</feature>
<evidence type="ECO:0000256" key="2">
    <source>
        <dbReference type="ARBA" id="ARBA00011085"/>
    </source>
</evidence>
<evidence type="ECO:0000256" key="9">
    <source>
        <dbReference type="ARBA" id="ARBA00023224"/>
    </source>
</evidence>
<dbReference type="InterPro" id="IPR001499">
    <property type="entry name" value="GPCR_STE3"/>
</dbReference>
<feature type="transmembrane region" description="Helical" evidence="11">
    <location>
        <begin position="168"/>
        <end position="190"/>
    </location>
</feature>
<evidence type="ECO:0000313" key="12">
    <source>
        <dbReference type="EMBL" id="AGR55711.1"/>
    </source>
</evidence>
<dbReference type="PRINTS" id="PR00901">
    <property type="entry name" value="PHEROMONEBAR"/>
</dbReference>
<dbReference type="Pfam" id="PF02076">
    <property type="entry name" value="STE3"/>
    <property type="match status" value="1"/>
</dbReference>
<gene>
    <name evidence="12" type="primary">rab1</name>
</gene>
<dbReference type="PANTHER" id="PTHR28097:SF1">
    <property type="entry name" value="PHEROMONE A FACTOR RECEPTOR"/>
    <property type="match status" value="1"/>
</dbReference>
<accession>S5MZT6</accession>
<keyword evidence="4 11" id="KW-0812">Transmembrane</keyword>
<proteinExistence type="inferred from homology"/>
<feature type="transmembrane region" description="Helical" evidence="11">
    <location>
        <begin position="80"/>
        <end position="99"/>
    </location>
</feature>
<evidence type="ECO:0000256" key="1">
    <source>
        <dbReference type="ARBA" id="ARBA00004141"/>
    </source>
</evidence>
<dbReference type="PRINTS" id="PR00899">
    <property type="entry name" value="GPCRSTE3"/>
</dbReference>
<evidence type="ECO:0000256" key="10">
    <source>
        <dbReference type="SAM" id="MobiDB-lite"/>
    </source>
</evidence>
<dbReference type="GO" id="GO:0004934">
    <property type="term" value="F:mating-type alpha-factor pheromone receptor activity"/>
    <property type="evidence" value="ECO:0007669"/>
    <property type="project" value="InterPro"/>
</dbReference>
<evidence type="ECO:0000256" key="3">
    <source>
        <dbReference type="ARBA" id="ARBA00022507"/>
    </source>
</evidence>
<name>S5MZT6_9AGAM</name>
<evidence type="ECO:0000256" key="4">
    <source>
        <dbReference type="ARBA" id="ARBA00022692"/>
    </source>
</evidence>
<keyword evidence="6" id="KW-0297">G-protein coupled receptor</keyword>
<evidence type="ECO:0000256" key="8">
    <source>
        <dbReference type="ARBA" id="ARBA00023170"/>
    </source>
</evidence>
<keyword evidence="7 11" id="KW-0472">Membrane</keyword>
<feature type="compositionally biased region" description="Basic and acidic residues" evidence="10">
    <location>
        <begin position="377"/>
        <end position="394"/>
    </location>
</feature>
<dbReference type="CDD" id="cd14966">
    <property type="entry name" value="7tmD_STE3"/>
    <property type="match status" value="1"/>
</dbReference>
<organism evidence="12">
    <name type="scientific">Amylostereum chailletii</name>
    <dbReference type="NCBI Taxonomy" id="55340"/>
    <lineage>
        <taxon>Eukaryota</taxon>
        <taxon>Fungi</taxon>
        <taxon>Dikarya</taxon>
        <taxon>Basidiomycota</taxon>
        <taxon>Agaricomycotina</taxon>
        <taxon>Agaricomycetes</taxon>
        <taxon>Russulales</taxon>
        <taxon>Stereaceae</taxon>
        <taxon>Amylostereum</taxon>
    </lineage>
</organism>